<dbReference type="PANTHER" id="PTHR36838">
    <property type="entry name" value="AUXIN EFFLUX CARRIER FAMILY PROTEIN"/>
    <property type="match status" value="1"/>
</dbReference>
<proteinExistence type="inferred from homology"/>
<feature type="transmembrane region" description="Helical" evidence="8">
    <location>
        <begin position="158"/>
        <end position="178"/>
    </location>
</feature>
<feature type="transmembrane region" description="Helical" evidence="8">
    <location>
        <begin position="6"/>
        <end position="23"/>
    </location>
</feature>
<dbReference type="Gene3D" id="1.20.1530.20">
    <property type="match status" value="1"/>
</dbReference>
<comment type="similarity">
    <text evidence="2">Belongs to the auxin efflux carrier (TC 2.A.69) family.</text>
</comment>
<sequence>MFILIMNQLIKMLFIMILAFICYRLHIINQEGNRNFSNLLLMVVNPCLIITVFQTDYDPGLVRGLLAAFAAALIAHVIGFFIAHFLVPEKNNPDYALERFAAAYSNCGFIGIPLINSVLGSKGVFLLTAYMTVFNILTWTHGLILLNGKFSAKRLKEGLLAPIVVCTVIGAILFFLQIRIPSPLIDSMEYIADMNTPLAMMIAGFSVAQTDLKKICFHVRTYWISFIKLMVMPLAVLVFLAFFPFDRDVAYTTLVAAACPTATTLTMMAIRFERNYTYSSGIFSFSTVLSVFTIPAITFIADFVL</sequence>
<comment type="subcellular location">
    <subcellularLocation>
        <location evidence="1">Cell membrane</location>
        <topology evidence="1">Multi-pass membrane protein</topology>
    </subcellularLocation>
</comment>
<feature type="transmembrane region" description="Helical" evidence="8">
    <location>
        <begin position="99"/>
        <end position="119"/>
    </location>
</feature>
<keyword evidence="7 8" id="KW-0472">Membrane</keyword>
<dbReference type="Proteomes" id="UP000274920">
    <property type="component" value="Unassembled WGS sequence"/>
</dbReference>
<accession>A0A3R8L2P6</accession>
<gene>
    <name evidence="9" type="ORF">EBB54_07930</name>
</gene>
<comment type="caution">
    <text evidence="9">The sequence shown here is derived from an EMBL/GenBank/DDBJ whole genome shotgun (WGS) entry which is preliminary data.</text>
</comment>
<evidence type="ECO:0000256" key="4">
    <source>
        <dbReference type="ARBA" id="ARBA00022475"/>
    </source>
</evidence>
<feature type="transmembrane region" description="Helical" evidence="8">
    <location>
        <begin position="35"/>
        <end position="53"/>
    </location>
</feature>
<keyword evidence="4" id="KW-1003">Cell membrane</keyword>
<keyword evidence="5 8" id="KW-0812">Transmembrane</keyword>
<dbReference type="GO" id="GO:0005886">
    <property type="term" value="C:plasma membrane"/>
    <property type="evidence" value="ECO:0007669"/>
    <property type="project" value="UniProtKB-SubCell"/>
</dbReference>
<reference evidence="9" key="1">
    <citation type="submission" date="2018-10" db="EMBL/GenBank/DDBJ databases">
        <title>Schaedlerella arabinophila gen. nov. sp. nov., isolated from the mouse intestinal tract and comparative analysis with the genome of the closely related altered Schaedler flora strain ASF502.</title>
        <authorList>
            <person name="Miyake S."/>
            <person name="Soh M."/>
            <person name="Seedorf H."/>
        </authorList>
    </citation>
    <scope>NUCLEOTIDE SEQUENCE [LARGE SCALE GENOMIC DNA]</scope>
    <source>
        <strain evidence="9">DSM 106076</strain>
    </source>
</reference>
<dbReference type="EMBL" id="RHJS01000002">
    <property type="protein sequence ID" value="RRK35242.1"/>
    <property type="molecule type" value="Genomic_DNA"/>
</dbReference>
<evidence type="ECO:0000313" key="10">
    <source>
        <dbReference type="Proteomes" id="UP000274920"/>
    </source>
</evidence>
<feature type="transmembrane region" description="Helical" evidence="8">
    <location>
        <begin position="125"/>
        <end position="146"/>
    </location>
</feature>
<feature type="transmembrane region" description="Helical" evidence="8">
    <location>
        <begin position="65"/>
        <end position="87"/>
    </location>
</feature>
<keyword evidence="10" id="KW-1185">Reference proteome</keyword>
<dbReference type="Pfam" id="PF03547">
    <property type="entry name" value="Mem_trans"/>
    <property type="match status" value="1"/>
</dbReference>
<evidence type="ECO:0000256" key="3">
    <source>
        <dbReference type="ARBA" id="ARBA00022448"/>
    </source>
</evidence>
<keyword evidence="6 8" id="KW-1133">Transmembrane helix</keyword>
<evidence type="ECO:0000256" key="6">
    <source>
        <dbReference type="ARBA" id="ARBA00022989"/>
    </source>
</evidence>
<dbReference type="InterPro" id="IPR004776">
    <property type="entry name" value="Mem_transp_PIN-like"/>
</dbReference>
<feature type="transmembrane region" description="Helical" evidence="8">
    <location>
        <begin position="190"/>
        <end position="210"/>
    </location>
</feature>
<name>A0A3R8L2P6_9FIRM</name>
<evidence type="ECO:0000256" key="1">
    <source>
        <dbReference type="ARBA" id="ARBA00004651"/>
    </source>
</evidence>
<evidence type="ECO:0000256" key="5">
    <source>
        <dbReference type="ARBA" id="ARBA00022692"/>
    </source>
</evidence>
<dbReference type="GO" id="GO:0055085">
    <property type="term" value="P:transmembrane transport"/>
    <property type="evidence" value="ECO:0007669"/>
    <property type="project" value="InterPro"/>
</dbReference>
<evidence type="ECO:0000256" key="2">
    <source>
        <dbReference type="ARBA" id="ARBA00010145"/>
    </source>
</evidence>
<dbReference type="InterPro" id="IPR038770">
    <property type="entry name" value="Na+/solute_symporter_sf"/>
</dbReference>
<protein>
    <submittedName>
        <fullName evidence="9">AEC family transporter</fullName>
    </submittedName>
</protein>
<evidence type="ECO:0000256" key="8">
    <source>
        <dbReference type="SAM" id="Phobius"/>
    </source>
</evidence>
<evidence type="ECO:0000256" key="7">
    <source>
        <dbReference type="ARBA" id="ARBA00023136"/>
    </source>
</evidence>
<evidence type="ECO:0000313" key="9">
    <source>
        <dbReference type="EMBL" id="RRK35242.1"/>
    </source>
</evidence>
<dbReference type="AlphaFoldDB" id="A0A3R8L2P6"/>
<keyword evidence="3" id="KW-0813">Transport</keyword>
<feature type="transmembrane region" description="Helical" evidence="8">
    <location>
        <begin position="222"/>
        <end position="243"/>
    </location>
</feature>
<dbReference type="PANTHER" id="PTHR36838:SF1">
    <property type="entry name" value="SLR1864 PROTEIN"/>
    <property type="match status" value="1"/>
</dbReference>
<feature type="transmembrane region" description="Helical" evidence="8">
    <location>
        <begin position="282"/>
        <end position="301"/>
    </location>
</feature>
<feature type="transmembrane region" description="Helical" evidence="8">
    <location>
        <begin position="249"/>
        <end position="270"/>
    </location>
</feature>
<organism evidence="9 10">
    <name type="scientific">Schaedlerella arabinosiphila</name>
    <dbReference type="NCBI Taxonomy" id="2044587"/>
    <lineage>
        <taxon>Bacteria</taxon>
        <taxon>Bacillati</taxon>
        <taxon>Bacillota</taxon>
        <taxon>Clostridia</taxon>
        <taxon>Lachnospirales</taxon>
        <taxon>Lachnospiraceae</taxon>
        <taxon>Schaedlerella</taxon>
    </lineage>
</organism>